<accession>A0A7E4W7P1</accession>
<protein>
    <submittedName>
        <fullName evidence="3">AGC-kinase C-terminal domain-containing protein</fullName>
    </submittedName>
</protein>
<reference evidence="3" key="2">
    <citation type="submission" date="2020-10" db="UniProtKB">
        <authorList>
            <consortium name="WormBaseParasite"/>
        </authorList>
    </citation>
    <scope>IDENTIFICATION</scope>
</reference>
<evidence type="ECO:0000256" key="1">
    <source>
        <dbReference type="SAM" id="MobiDB-lite"/>
    </source>
</evidence>
<feature type="compositionally biased region" description="Polar residues" evidence="1">
    <location>
        <begin position="1"/>
        <end position="11"/>
    </location>
</feature>
<keyword evidence="2" id="KW-1185">Reference proteome</keyword>
<dbReference type="WBParaSite" id="Pan_g7278.t1">
    <property type="protein sequence ID" value="Pan_g7278.t1"/>
    <property type="gene ID" value="Pan_g7278"/>
</dbReference>
<evidence type="ECO:0000313" key="3">
    <source>
        <dbReference type="WBParaSite" id="Pan_g7278.t1"/>
    </source>
</evidence>
<sequence length="83" mass="9202">MTLLINSSPANYSDGRAGAREGMSNMAGRHDALKMRSIDSGLDESFQKVVPTLESEFDWTRLRQFETAQCGVLPHNPRLTAGY</sequence>
<dbReference type="Proteomes" id="UP000492821">
    <property type="component" value="Unassembled WGS sequence"/>
</dbReference>
<organism evidence="2 3">
    <name type="scientific">Panagrellus redivivus</name>
    <name type="common">Microworm</name>
    <dbReference type="NCBI Taxonomy" id="6233"/>
    <lineage>
        <taxon>Eukaryota</taxon>
        <taxon>Metazoa</taxon>
        <taxon>Ecdysozoa</taxon>
        <taxon>Nematoda</taxon>
        <taxon>Chromadorea</taxon>
        <taxon>Rhabditida</taxon>
        <taxon>Tylenchina</taxon>
        <taxon>Panagrolaimomorpha</taxon>
        <taxon>Panagrolaimoidea</taxon>
        <taxon>Panagrolaimidae</taxon>
        <taxon>Panagrellus</taxon>
    </lineage>
</organism>
<feature type="region of interest" description="Disordered" evidence="1">
    <location>
        <begin position="1"/>
        <end position="22"/>
    </location>
</feature>
<proteinExistence type="predicted"/>
<evidence type="ECO:0000313" key="2">
    <source>
        <dbReference type="Proteomes" id="UP000492821"/>
    </source>
</evidence>
<reference evidence="2" key="1">
    <citation type="journal article" date="2013" name="Genetics">
        <title>The draft genome and transcriptome of Panagrellus redivivus are shaped by the harsh demands of a free-living lifestyle.</title>
        <authorList>
            <person name="Srinivasan J."/>
            <person name="Dillman A.R."/>
            <person name="Macchietto M.G."/>
            <person name="Heikkinen L."/>
            <person name="Lakso M."/>
            <person name="Fracchia K.M."/>
            <person name="Antoshechkin I."/>
            <person name="Mortazavi A."/>
            <person name="Wong G."/>
            <person name="Sternberg P.W."/>
        </authorList>
    </citation>
    <scope>NUCLEOTIDE SEQUENCE [LARGE SCALE GENOMIC DNA]</scope>
    <source>
        <strain evidence="2">MT8872</strain>
    </source>
</reference>
<dbReference type="AlphaFoldDB" id="A0A7E4W7P1"/>
<name>A0A7E4W7P1_PANRE</name>